<dbReference type="RefSeq" id="WP_109598072.1">
    <property type="nucleotide sequence ID" value="NZ_BONA01000031.1"/>
</dbReference>
<proteinExistence type="predicted"/>
<keyword evidence="3" id="KW-1185">Reference proteome</keyword>
<dbReference type="Proteomes" id="UP000245697">
    <property type="component" value="Unassembled WGS sequence"/>
</dbReference>
<protein>
    <submittedName>
        <fullName evidence="2">Uncharacterized protein DUF1801</fullName>
    </submittedName>
</protein>
<dbReference type="AlphaFoldDB" id="A0A316F8R8"/>
<gene>
    <name evidence="2" type="ORF">BC793_11480</name>
</gene>
<evidence type="ECO:0000313" key="3">
    <source>
        <dbReference type="Proteomes" id="UP000245697"/>
    </source>
</evidence>
<feature type="domain" description="YdhG-like" evidence="1">
    <location>
        <begin position="25"/>
        <end position="127"/>
    </location>
</feature>
<dbReference type="OrthoDB" id="5951444at2"/>
<name>A0A316F8R8_9ACTN</name>
<accession>A0A316F8R8</accession>
<reference evidence="2 3" key="1">
    <citation type="submission" date="2018-05" db="EMBL/GenBank/DDBJ databases">
        <title>Genomic Encyclopedia of Archaeal and Bacterial Type Strains, Phase II (KMG-II): from individual species to whole genera.</title>
        <authorList>
            <person name="Goeker M."/>
        </authorList>
    </citation>
    <scope>NUCLEOTIDE SEQUENCE [LARGE SCALE GENOMIC DNA]</scope>
    <source>
        <strain evidence="2 3">DSM 45184</strain>
    </source>
</reference>
<dbReference type="Pfam" id="PF08818">
    <property type="entry name" value="DUF1801"/>
    <property type="match status" value="1"/>
</dbReference>
<sequence>MAEPKTTRNDTDVAAFLTAVADPKRRADAEAACALMAEATGAPPVMWGTSIIGFGAYHYRYASGRSGDWLAVGLSPRKQALTLYISAGFDGYQDLLDRLGPHRTGKSCLYLKRLADVDPDVLKSLVAAGFRHLDGQTLTTEQQQA</sequence>
<dbReference type="EMBL" id="QGGR01000014">
    <property type="protein sequence ID" value="PWK42636.1"/>
    <property type="molecule type" value="Genomic_DNA"/>
</dbReference>
<organism evidence="2 3">
    <name type="scientific">Actinoplanes xinjiangensis</name>
    <dbReference type="NCBI Taxonomy" id="512350"/>
    <lineage>
        <taxon>Bacteria</taxon>
        <taxon>Bacillati</taxon>
        <taxon>Actinomycetota</taxon>
        <taxon>Actinomycetes</taxon>
        <taxon>Micromonosporales</taxon>
        <taxon>Micromonosporaceae</taxon>
        <taxon>Actinoplanes</taxon>
    </lineage>
</organism>
<dbReference type="InterPro" id="IPR014922">
    <property type="entry name" value="YdhG-like"/>
</dbReference>
<evidence type="ECO:0000313" key="2">
    <source>
        <dbReference type="EMBL" id="PWK42636.1"/>
    </source>
</evidence>
<evidence type="ECO:0000259" key="1">
    <source>
        <dbReference type="Pfam" id="PF08818"/>
    </source>
</evidence>
<comment type="caution">
    <text evidence="2">The sequence shown here is derived from an EMBL/GenBank/DDBJ whole genome shotgun (WGS) entry which is preliminary data.</text>
</comment>